<keyword evidence="2" id="KW-1185">Reference proteome</keyword>
<evidence type="ECO:0000313" key="2">
    <source>
        <dbReference type="Proteomes" id="UP000199604"/>
    </source>
</evidence>
<dbReference type="RefSeq" id="WP_143076477.1">
    <property type="nucleotide sequence ID" value="NZ_FOJT01000004.1"/>
</dbReference>
<accession>A0A1I0YI51</accession>
<dbReference type="STRING" id="498292.SAMN05660845_1756"/>
<reference evidence="2" key="1">
    <citation type="submission" date="2016-10" db="EMBL/GenBank/DDBJ databases">
        <authorList>
            <person name="Varghese N."/>
            <person name="Submissions S."/>
        </authorList>
    </citation>
    <scope>NUCLEOTIDE SEQUENCE [LARGE SCALE GENOMIC DNA]</scope>
    <source>
        <strain evidence="2">DSM 21789</strain>
    </source>
</reference>
<sequence length="187" mass="20255">MKNLITILAGVFLMVSCKKEETKDVNDVINEVKETTEVVAKEGSGKVILTCNNKEFVAEGVCGALVSMGELAIAVKDKTNPAKVFTMTFNGEGFPEDGKVYKIESKDYSKEGNGSADEVSVSFTEVLSKKMNSWGSDNAKGTIQFAYNGNEVKCILKNIVLTSAEMYNADDLKSDGTVSGELTFFKN</sequence>
<proteinExistence type="predicted"/>
<dbReference type="Proteomes" id="UP000199604">
    <property type="component" value="Unassembled WGS sequence"/>
</dbReference>
<dbReference type="OrthoDB" id="1363086at2"/>
<gene>
    <name evidence="1" type="ORF">SAMN05660845_1756</name>
</gene>
<name>A0A1I0YI51_9FLAO</name>
<organism evidence="1 2">
    <name type="scientific">Flavobacterium swingsii</name>
    <dbReference type="NCBI Taxonomy" id="498292"/>
    <lineage>
        <taxon>Bacteria</taxon>
        <taxon>Pseudomonadati</taxon>
        <taxon>Bacteroidota</taxon>
        <taxon>Flavobacteriia</taxon>
        <taxon>Flavobacteriales</taxon>
        <taxon>Flavobacteriaceae</taxon>
        <taxon>Flavobacterium</taxon>
    </lineage>
</organism>
<dbReference type="PROSITE" id="PS51257">
    <property type="entry name" value="PROKAR_LIPOPROTEIN"/>
    <property type="match status" value="1"/>
</dbReference>
<evidence type="ECO:0008006" key="3">
    <source>
        <dbReference type="Google" id="ProtNLM"/>
    </source>
</evidence>
<dbReference type="AlphaFoldDB" id="A0A1I0YI51"/>
<evidence type="ECO:0000313" key="1">
    <source>
        <dbReference type="EMBL" id="SFB12557.1"/>
    </source>
</evidence>
<dbReference type="EMBL" id="FOJT01000004">
    <property type="protein sequence ID" value="SFB12557.1"/>
    <property type="molecule type" value="Genomic_DNA"/>
</dbReference>
<protein>
    <recommendedName>
        <fullName evidence="3">Lipoprotein</fullName>
    </recommendedName>
</protein>